<dbReference type="InterPro" id="IPR025588">
    <property type="entry name" value="YcxB-like_C"/>
</dbReference>
<keyword evidence="4" id="KW-1185">Reference proteome</keyword>
<name>A0A1V4SF42_RUMHU</name>
<reference evidence="3 4" key="1">
    <citation type="submission" date="2017-03" db="EMBL/GenBank/DDBJ databases">
        <title>Genome sequence of Clostridium hungatei DSM 14427.</title>
        <authorList>
            <person name="Poehlein A."/>
            <person name="Daniel R."/>
        </authorList>
    </citation>
    <scope>NUCLEOTIDE SEQUENCE [LARGE SCALE GENOMIC DNA]</scope>
    <source>
        <strain evidence="3 4">DSM 14427</strain>
    </source>
</reference>
<feature type="transmembrane region" description="Helical" evidence="1">
    <location>
        <begin position="32"/>
        <end position="58"/>
    </location>
</feature>
<dbReference type="Proteomes" id="UP000191554">
    <property type="component" value="Unassembled WGS sequence"/>
</dbReference>
<protein>
    <recommendedName>
        <fullName evidence="2">YcxB-like C-terminal domain-containing protein</fullName>
    </recommendedName>
</protein>
<organism evidence="3 4">
    <name type="scientific">Ruminiclostridium hungatei</name>
    <name type="common">Clostridium hungatei</name>
    <dbReference type="NCBI Taxonomy" id="48256"/>
    <lineage>
        <taxon>Bacteria</taxon>
        <taxon>Bacillati</taxon>
        <taxon>Bacillota</taxon>
        <taxon>Clostridia</taxon>
        <taxon>Eubacteriales</taxon>
        <taxon>Oscillospiraceae</taxon>
        <taxon>Ruminiclostridium</taxon>
    </lineage>
</organism>
<dbReference type="AlphaFoldDB" id="A0A1V4SF42"/>
<dbReference type="RefSeq" id="WP_165755796.1">
    <property type="nucleotide sequence ID" value="NZ_MZGX01000029.1"/>
</dbReference>
<dbReference type="EMBL" id="MZGX01000029">
    <property type="protein sequence ID" value="OPX42424.1"/>
    <property type="molecule type" value="Genomic_DNA"/>
</dbReference>
<comment type="caution">
    <text evidence="3">The sequence shown here is derived from an EMBL/GenBank/DDBJ whole genome shotgun (WGS) entry which is preliminary data.</text>
</comment>
<evidence type="ECO:0000313" key="4">
    <source>
        <dbReference type="Proteomes" id="UP000191554"/>
    </source>
</evidence>
<sequence>MYKSETVSVDVSLNEKDVLLCKYRLLLNKPKYGVMTGISVFSLIYIIQLFMTVGLSAINYERDISSHLPGVAIAVIFPIIIILILVKNWLLNKKEFNAEKIIRMNYFFSDFGITIIYKMENNISWNGISKVIESKNNFIIYPSENSLILIPKKYFKDTEQIEVLKNILTEKLPKKKLSLKKKSLYST</sequence>
<feature type="transmembrane region" description="Helical" evidence="1">
    <location>
        <begin position="64"/>
        <end position="86"/>
    </location>
</feature>
<dbReference type="Pfam" id="PF14317">
    <property type="entry name" value="YcxB"/>
    <property type="match status" value="1"/>
</dbReference>
<evidence type="ECO:0000256" key="1">
    <source>
        <dbReference type="SAM" id="Phobius"/>
    </source>
</evidence>
<evidence type="ECO:0000313" key="3">
    <source>
        <dbReference type="EMBL" id="OPX42424.1"/>
    </source>
</evidence>
<evidence type="ECO:0000259" key="2">
    <source>
        <dbReference type="Pfam" id="PF14317"/>
    </source>
</evidence>
<keyword evidence="1" id="KW-0472">Membrane</keyword>
<accession>A0A1V4SF42</accession>
<keyword evidence="1" id="KW-1133">Transmembrane helix</keyword>
<keyword evidence="1" id="KW-0812">Transmembrane</keyword>
<gene>
    <name evidence="3" type="ORF">CLHUN_37220</name>
</gene>
<proteinExistence type="predicted"/>
<feature type="domain" description="YcxB-like C-terminal" evidence="2">
    <location>
        <begin position="108"/>
        <end position="168"/>
    </location>
</feature>